<proteinExistence type="predicted"/>
<accession>A0ABT9NDN9</accession>
<name>A0ABT9NDN9_9ACTO</name>
<gene>
    <name evidence="1" type="ORF">J2S70_000087</name>
</gene>
<reference evidence="1 2" key="1">
    <citation type="submission" date="2023-07" db="EMBL/GenBank/DDBJ databases">
        <title>Sequencing the genomes of 1000 actinobacteria strains.</title>
        <authorList>
            <person name="Klenk H.-P."/>
        </authorList>
    </citation>
    <scope>NUCLEOTIDE SEQUENCE [LARGE SCALE GENOMIC DNA]</scope>
    <source>
        <strain evidence="1 2">DSM 17163</strain>
    </source>
</reference>
<evidence type="ECO:0000313" key="1">
    <source>
        <dbReference type="EMBL" id="MDP9805505.1"/>
    </source>
</evidence>
<evidence type="ECO:0000313" key="2">
    <source>
        <dbReference type="Proteomes" id="UP001243212"/>
    </source>
</evidence>
<keyword evidence="2" id="KW-1185">Reference proteome</keyword>
<organism evidence="1 2">
    <name type="scientific">Trueperella bonasi</name>
    <dbReference type="NCBI Taxonomy" id="312286"/>
    <lineage>
        <taxon>Bacteria</taxon>
        <taxon>Bacillati</taxon>
        <taxon>Actinomycetota</taxon>
        <taxon>Actinomycetes</taxon>
        <taxon>Actinomycetales</taxon>
        <taxon>Actinomycetaceae</taxon>
        <taxon>Trueperella</taxon>
    </lineage>
</organism>
<dbReference type="Proteomes" id="UP001243212">
    <property type="component" value="Unassembled WGS sequence"/>
</dbReference>
<dbReference type="EMBL" id="JAUSQX010000001">
    <property type="protein sequence ID" value="MDP9805505.1"/>
    <property type="molecule type" value="Genomic_DNA"/>
</dbReference>
<comment type="caution">
    <text evidence="1">The sequence shown here is derived from an EMBL/GenBank/DDBJ whole genome shotgun (WGS) entry which is preliminary data.</text>
</comment>
<sequence>MILLLSEQETALLYVEIPHTSNLKVAPEGLTHLVDTNRIR</sequence>
<protein>
    <submittedName>
        <fullName evidence="1">Uncharacterized protein</fullName>
    </submittedName>
</protein>